<name>A0A918KX74_9DEIO</name>
<dbReference type="GO" id="GO:0016787">
    <property type="term" value="F:hydrolase activity"/>
    <property type="evidence" value="ECO:0007669"/>
    <property type="project" value="UniProtKB-KW"/>
</dbReference>
<organism evidence="2 3">
    <name type="scientific">Deinococcus ruber</name>
    <dbReference type="NCBI Taxonomy" id="1848197"/>
    <lineage>
        <taxon>Bacteria</taxon>
        <taxon>Thermotogati</taxon>
        <taxon>Deinococcota</taxon>
        <taxon>Deinococci</taxon>
        <taxon>Deinococcales</taxon>
        <taxon>Deinococcaceae</taxon>
        <taxon>Deinococcus</taxon>
    </lineage>
</organism>
<comment type="caution">
    <text evidence="2">The sequence shown here is derived from an EMBL/GenBank/DDBJ whole genome shotgun (WGS) entry which is preliminary data.</text>
</comment>
<dbReference type="InterPro" id="IPR052897">
    <property type="entry name" value="Sec-Metab_Biosynth_Hydrolase"/>
</dbReference>
<accession>A0A918KX74</accession>
<reference evidence="2" key="2">
    <citation type="submission" date="2020-09" db="EMBL/GenBank/DDBJ databases">
        <authorList>
            <person name="Sun Q."/>
            <person name="Ohkuma M."/>
        </authorList>
    </citation>
    <scope>NUCLEOTIDE SEQUENCE</scope>
    <source>
        <strain evidence="2">JCM 31311</strain>
    </source>
</reference>
<dbReference type="InterPro" id="IPR000073">
    <property type="entry name" value="AB_hydrolase_1"/>
</dbReference>
<evidence type="ECO:0000259" key="1">
    <source>
        <dbReference type="Pfam" id="PF12697"/>
    </source>
</evidence>
<keyword evidence="2" id="KW-0378">Hydrolase</keyword>
<protein>
    <submittedName>
        <fullName evidence="2">Alpha/beta hydrolase</fullName>
    </submittedName>
</protein>
<dbReference type="RefSeq" id="WP_189093707.1">
    <property type="nucleotide sequence ID" value="NZ_BMQL01000089.1"/>
</dbReference>
<reference evidence="2" key="1">
    <citation type="journal article" date="2014" name="Int. J. Syst. Evol. Microbiol.">
        <title>Complete genome sequence of Corynebacterium casei LMG S-19264T (=DSM 44701T), isolated from a smear-ripened cheese.</title>
        <authorList>
            <consortium name="US DOE Joint Genome Institute (JGI-PGF)"/>
            <person name="Walter F."/>
            <person name="Albersmeier A."/>
            <person name="Kalinowski J."/>
            <person name="Ruckert C."/>
        </authorList>
    </citation>
    <scope>NUCLEOTIDE SEQUENCE</scope>
    <source>
        <strain evidence="2">JCM 31311</strain>
    </source>
</reference>
<dbReference type="InterPro" id="IPR029058">
    <property type="entry name" value="AB_hydrolase_fold"/>
</dbReference>
<sequence>MSEEDPTVLLVHGAFTDASSWAAVTDRLQQASVRVQALANPLRGLSSDGEYVASVARQVPGPVVLVGHSYGGPVITYAGTRADNVRALVFVASFGLNEGQTINDSTRLYPAPRLAESLELRQYPSEPAPAPELYILEERFADVFAADLPQDRRAALSVSQRPVAAAAFDQPLFGTPGWKTLPSWFMVTTQDQAIHPEAQQAAAKLMNSVTSEVAASHAVTLSQPDTVTVFILKALAALSASAGSRTL</sequence>
<dbReference type="AlphaFoldDB" id="A0A918KX74"/>
<gene>
    <name evidence="2" type="ORF">GCM10008957_54790</name>
</gene>
<dbReference type="EMBL" id="BMQL01000089">
    <property type="protein sequence ID" value="GGR38809.1"/>
    <property type="molecule type" value="Genomic_DNA"/>
</dbReference>
<dbReference type="Pfam" id="PF12697">
    <property type="entry name" value="Abhydrolase_6"/>
    <property type="match status" value="1"/>
</dbReference>
<evidence type="ECO:0000313" key="2">
    <source>
        <dbReference type="EMBL" id="GGR38809.1"/>
    </source>
</evidence>
<feature type="domain" description="AB hydrolase-1" evidence="1">
    <location>
        <begin position="8"/>
        <end position="227"/>
    </location>
</feature>
<dbReference type="Proteomes" id="UP000603865">
    <property type="component" value="Unassembled WGS sequence"/>
</dbReference>
<dbReference type="SUPFAM" id="SSF53474">
    <property type="entry name" value="alpha/beta-Hydrolases"/>
    <property type="match status" value="1"/>
</dbReference>
<dbReference type="PANTHER" id="PTHR37017:SF11">
    <property type="entry name" value="ESTERASE_LIPASE_THIOESTERASE DOMAIN-CONTAINING PROTEIN"/>
    <property type="match status" value="1"/>
</dbReference>
<evidence type="ECO:0000313" key="3">
    <source>
        <dbReference type="Proteomes" id="UP000603865"/>
    </source>
</evidence>
<keyword evidence="3" id="KW-1185">Reference proteome</keyword>
<proteinExistence type="predicted"/>
<dbReference type="Gene3D" id="3.40.50.1820">
    <property type="entry name" value="alpha/beta hydrolase"/>
    <property type="match status" value="1"/>
</dbReference>
<dbReference type="PANTHER" id="PTHR37017">
    <property type="entry name" value="AB HYDROLASE-1 DOMAIN-CONTAINING PROTEIN-RELATED"/>
    <property type="match status" value="1"/>
</dbReference>